<dbReference type="InterPro" id="IPR041266">
    <property type="entry name" value="EDS1_EP"/>
</dbReference>
<protein>
    <recommendedName>
        <fullName evidence="1">EDS1 EP domain-containing protein</fullName>
    </recommendedName>
</protein>
<comment type="caution">
    <text evidence="2">The sequence shown here is derived from an EMBL/GenBank/DDBJ whole genome shotgun (WGS) entry which is preliminary data.</text>
</comment>
<dbReference type="AlphaFoldDB" id="A0AAW1QW94"/>
<evidence type="ECO:0000313" key="2">
    <source>
        <dbReference type="EMBL" id="KAK9825429.1"/>
    </source>
</evidence>
<dbReference type="Proteomes" id="UP001445335">
    <property type="component" value="Unassembled WGS sequence"/>
</dbReference>
<accession>A0AAW1QW94</accession>
<organism evidence="2 3">
    <name type="scientific">Elliptochloris bilobata</name>
    <dbReference type="NCBI Taxonomy" id="381761"/>
    <lineage>
        <taxon>Eukaryota</taxon>
        <taxon>Viridiplantae</taxon>
        <taxon>Chlorophyta</taxon>
        <taxon>core chlorophytes</taxon>
        <taxon>Trebouxiophyceae</taxon>
        <taxon>Trebouxiophyceae incertae sedis</taxon>
        <taxon>Elliptochloris clade</taxon>
        <taxon>Elliptochloris</taxon>
    </lineage>
</organism>
<gene>
    <name evidence="2" type="ORF">WJX81_005400</name>
</gene>
<name>A0AAW1QW94_9CHLO</name>
<evidence type="ECO:0000313" key="3">
    <source>
        <dbReference type="Proteomes" id="UP001445335"/>
    </source>
</evidence>
<feature type="domain" description="EDS1 EP" evidence="1">
    <location>
        <begin position="7"/>
        <end position="101"/>
    </location>
</feature>
<evidence type="ECO:0000259" key="1">
    <source>
        <dbReference type="Pfam" id="PF18117"/>
    </source>
</evidence>
<dbReference type="Pfam" id="PF18117">
    <property type="entry name" value="EDS1_EP"/>
    <property type="match status" value="1"/>
</dbReference>
<proteinExistence type="predicted"/>
<sequence>MERLPEEVDKEIEDARRVLSDFWRYAIKMYASGELPQSFFSEDSPWMSRAVRFRKAVEPIDIANYYRWGLWRWWLPGQRHYFAAKTRPEYLVFLEARFAQMYPNERMKPMPPYTQQLADAVTRAEVPQELDQALQGAGASQA</sequence>
<dbReference type="EMBL" id="JALJOU010000074">
    <property type="protein sequence ID" value="KAK9825429.1"/>
    <property type="molecule type" value="Genomic_DNA"/>
</dbReference>
<keyword evidence="3" id="KW-1185">Reference proteome</keyword>
<reference evidence="2 3" key="1">
    <citation type="journal article" date="2024" name="Nat. Commun.">
        <title>Phylogenomics reveals the evolutionary origins of lichenization in chlorophyte algae.</title>
        <authorList>
            <person name="Puginier C."/>
            <person name="Libourel C."/>
            <person name="Otte J."/>
            <person name="Skaloud P."/>
            <person name="Haon M."/>
            <person name="Grisel S."/>
            <person name="Petersen M."/>
            <person name="Berrin J.G."/>
            <person name="Delaux P.M."/>
            <person name="Dal Grande F."/>
            <person name="Keller J."/>
        </authorList>
    </citation>
    <scope>NUCLEOTIDE SEQUENCE [LARGE SCALE GENOMIC DNA]</scope>
    <source>
        <strain evidence="2 3">SAG 245.80</strain>
    </source>
</reference>